<keyword evidence="1" id="KW-1133">Transmembrane helix</keyword>
<gene>
    <name evidence="3" type="ORF">CQA54_00330</name>
</gene>
<dbReference type="AlphaFoldDB" id="A0A3D8IUS1"/>
<sequence>MLSKQTKRKLILFFLPRIVWVLLWVLYLTSRRRFHFHEAMIHNNFVGAFWHGEFLMLPFLYRYLNTHQKAFKQRSKGFYLMASHHFDAELMVTLCRYFGFQILRGSSSRGGLKVLMESIQLLKNGCDIGMAPDGPKGPYHSIADGVVAMSQKTGVPIVPLRVKCSAYWELKTWDKFKIPKPFGTIDFYAIEGFIVDPKMPLQEAKEKLLAYMDSVDTIHKEV</sequence>
<evidence type="ECO:0000313" key="3">
    <source>
        <dbReference type="EMBL" id="RDU68301.1"/>
    </source>
</evidence>
<dbReference type="OrthoDB" id="9810508at2"/>
<dbReference type="CDD" id="cd07983">
    <property type="entry name" value="LPLAT_DUF374-like"/>
    <property type="match status" value="1"/>
</dbReference>
<dbReference type="InterPro" id="IPR007172">
    <property type="entry name" value="DUF374"/>
</dbReference>
<name>A0A3D8IUS1_9HELI</name>
<dbReference type="RefSeq" id="WP_095627407.1">
    <property type="nucleotide sequence ID" value="NZ_NXLT01000001.1"/>
</dbReference>
<proteinExistence type="predicted"/>
<keyword evidence="1" id="KW-0472">Membrane</keyword>
<feature type="domain" description="DUF374" evidence="2">
    <location>
        <begin position="72"/>
        <end position="139"/>
    </location>
</feature>
<feature type="transmembrane region" description="Helical" evidence="1">
    <location>
        <begin position="12"/>
        <end position="29"/>
    </location>
</feature>
<protein>
    <submittedName>
        <fullName evidence="3">DUF374 domain-containing protein</fullName>
    </submittedName>
</protein>
<dbReference type="Pfam" id="PF04028">
    <property type="entry name" value="DUF374"/>
    <property type="match status" value="1"/>
</dbReference>
<dbReference type="EMBL" id="NXLT01000001">
    <property type="protein sequence ID" value="RDU68301.1"/>
    <property type="molecule type" value="Genomic_DNA"/>
</dbReference>
<keyword evidence="1" id="KW-0812">Transmembrane</keyword>
<comment type="caution">
    <text evidence="3">The sequence shown here is derived from an EMBL/GenBank/DDBJ whole genome shotgun (WGS) entry which is preliminary data.</text>
</comment>
<dbReference type="Proteomes" id="UP000256514">
    <property type="component" value="Unassembled WGS sequence"/>
</dbReference>
<evidence type="ECO:0000313" key="4">
    <source>
        <dbReference type="Proteomes" id="UP000256514"/>
    </source>
</evidence>
<organism evidence="3 4">
    <name type="scientific">Helicobacter equorum</name>
    <dbReference type="NCBI Taxonomy" id="361872"/>
    <lineage>
        <taxon>Bacteria</taxon>
        <taxon>Pseudomonadati</taxon>
        <taxon>Campylobacterota</taxon>
        <taxon>Epsilonproteobacteria</taxon>
        <taxon>Campylobacterales</taxon>
        <taxon>Helicobacteraceae</taxon>
        <taxon>Helicobacter</taxon>
    </lineage>
</organism>
<evidence type="ECO:0000256" key="1">
    <source>
        <dbReference type="SAM" id="Phobius"/>
    </source>
</evidence>
<reference evidence="3 4" key="1">
    <citation type="submission" date="2018-04" db="EMBL/GenBank/DDBJ databases">
        <title>Novel Campyloabacter and Helicobacter Species and Strains.</title>
        <authorList>
            <person name="Mannion A.J."/>
            <person name="Shen Z."/>
            <person name="Fox J.G."/>
        </authorList>
    </citation>
    <scope>NUCLEOTIDE SEQUENCE [LARGE SCALE GENOMIC DNA]</scope>
    <source>
        <strain evidence="3 4">MIT 12-6600</strain>
    </source>
</reference>
<keyword evidence="4" id="KW-1185">Reference proteome</keyword>
<feature type="transmembrane region" description="Helical" evidence="1">
    <location>
        <begin position="41"/>
        <end position="64"/>
    </location>
</feature>
<evidence type="ECO:0000259" key="2">
    <source>
        <dbReference type="Pfam" id="PF04028"/>
    </source>
</evidence>
<accession>A0A3D8IUS1</accession>